<organism evidence="4 5">
    <name type="scientific">Durusdinium trenchii</name>
    <dbReference type="NCBI Taxonomy" id="1381693"/>
    <lineage>
        <taxon>Eukaryota</taxon>
        <taxon>Sar</taxon>
        <taxon>Alveolata</taxon>
        <taxon>Dinophyceae</taxon>
        <taxon>Suessiales</taxon>
        <taxon>Symbiodiniaceae</taxon>
        <taxon>Durusdinium</taxon>
    </lineage>
</organism>
<protein>
    <recommendedName>
        <fullName evidence="3">ADF-H domain-containing protein</fullName>
    </recommendedName>
</protein>
<dbReference type="InterPro" id="IPR029006">
    <property type="entry name" value="ADF-H/Gelsolin-like_dom_sf"/>
</dbReference>
<feature type="domain" description="ADF-H" evidence="3">
    <location>
        <begin position="2"/>
        <end position="137"/>
    </location>
</feature>
<sequence>MSSGITPTDECISMFNDMKLKHDRRFIIYKIEGDKVVVEKEGDKDKKYSDFMDALKEVAENEPRYAVVDFHFETADGRPQDKLVFIGWSPDTSGVKPKMTYASTKDAILKKLSGVHKALQITESSDLTFDEIAGHFK</sequence>
<dbReference type="EMBL" id="CAXAMN010002259">
    <property type="protein sequence ID" value="CAK8998833.1"/>
    <property type="molecule type" value="Genomic_DNA"/>
</dbReference>
<keyword evidence="2" id="KW-0009">Actin-binding</keyword>
<dbReference type="InterPro" id="IPR017904">
    <property type="entry name" value="ADF/Cofilin"/>
</dbReference>
<name>A0ABP0I8B5_9DINO</name>
<dbReference type="Gene3D" id="3.40.20.10">
    <property type="entry name" value="Severin"/>
    <property type="match status" value="1"/>
</dbReference>
<proteinExistence type="inferred from homology"/>
<evidence type="ECO:0000313" key="5">
    <source>
        <dbReference type="Proteomes" id="UP001642484"/>
    </source>
</evidence>
<gene>
    <name evidence="4" type="ORF">CCMP2556_LOCUS5416</name>
</gene>
<comment type="caution">
    <text evidence="4">The sequence shown here is derived from an EMBL/GenBank/DDBJ whole genome shotgun (WGS) entry which is preliminary data.</text>
</comment>
<dbReference type="Pfam" id="PF00241">
    <property type="entry name" value="Cofilin_ADF"/>
    <property type="match status" value="1"/>
</dbReference>
<reference evidence="4 5" key="1">
    <citation type="submission" date="2024-02" db="EMBL/GenBank/DDBJ databases">
        <authorList>
            <person name="Chen Y."/>
            <person name="Shah S."/>
            <person name="Dougan E. K."/>
            <person name="Thang M."/>
            <person name="Chan C."/>
        </authorList>
    </citation>
    <scope>NUCLEOTIDE SEQUENCE [LARGE SCALE GENOMIC DNA]</scope>
</reference>
<dbReference type="Proteomes" id="UP001642484">
    <property type="component" value="Unassembled WGS sequence"/>
</dbReference>
<dbReference type="InterPro" id="IPR002108">
    <property type="entry name" value="ADF-H"/>
</dbReference>
<dbReference type="PROSITE" id="PS51263">
    <property type="entry name" value="ADF_H"/>
    <property type="match status" value="1"/>
</dbReference>
<dbReference type="PANTHER" id="PTHR11913">
    <property type="entry name" value="COFILIN-RELATED"/>
    <property type="match status" value="1"/>
</dbReference>
<dbReference type="SUPFAM" id="SSF55753">
    <property type="entry name" value="Actin depolymerizing proteins"/>
    <property type="match status" value="1"/>
</dbReference>
<dbReference type="CDD" id="cd11286">
    <property type="entry name" value="ADF_cofilin_like"/>
    <property type="match status" value="1"/>
</dbReference>
<evidence type="ECO:0000313" key="4">
    <source>
        <dbReference type="EMBL" id="CAK8998833.1"/>
    </source>
</evidence>
<evidence type="ECO:0000256" key="2">
    <source>
        <dbReference type="ARBA" id="ARBA00023203"/>
    </source>
</evidence>
<comment type="similarity">
    <text evidence="1">Belongs to the actin-binding proteins ADF family.</text>
</comment>
<evidence type="ECO:0000256" key="1">
    <source>
        <dbReference type="ARBA" id="ARBA00006844"/>
    </source>
</evidence>
<keyword evidence="5" id="KW-1185">Reference proteome</keyword>
<accession>A0ABP0I8B5</accession>
<evidence type="ECO:0000259" key="3">
    <source>
        <dbReference type="PROSITE" id="PS51263"/>
    </source>
</evidence>
<dbReference type="SMART" id="SM00102">
    <property type="entry name" value="ADF"/>
    <property type="match status" value="1"/>
</dbReference>